<proteinExistence type="predicted"/>
<accession>X0UJX1</accession>
<feature type="non-terminal residue" evidence="1">
    <location>
        <position position="107"/>
    </location>
</feature>
<dbReference type="InterPro" id="IPR014729">
    <property type="entry name" value="Rossmann-like_a/b/a_fold"/>
</dbReference>
<evidence type="ECO:0008006" key="2">
    <source>
        <dbReference type="Google" id="ProtNLM"/>
    </source>
</evidence>
<protein>
    <recommendedName>
        <fullName evidence="2">Cytidyltransferase-like domain-containing protein</fullName>
    </recommendedName>
</protein>
<dbReference type="AlphaFoldDB" id="X0UJX1"/>
<gene>
    <name evidence="1" type="ORF">S01H1_23906</name>
</gene>
<comment type="caution">
    <text evidence="1">The sequence shown here is derived from an EMBL/GenBank/DDBJ whole genome shotgun (WGS) entry which is preliminary data.</text>
</comment>
<dbReference type="Gene3D" id="3.40.50.620">
    <property type="entry name" value="HUPs"/>
    <property type="match status" value="1"/>
</dbReference>
<organism evidence="1">
    <name type="scientific">marine sediment metagenome</name>
    <dbReference type="NCBI Taxonomy" id="412755"/>
    <lineage>
        <taxon>unclassified sequences</taxon>
        <taxon>metagenomes</taxon>
        <taxon>ecological metagenomes</taxon>
    </lineage>
</organism>
<reference evidence="1" key="1">
    <citation type="journal article" date="2014" name="Front. Microbiol.">
        <title>High frequency of phylogenetically diverse reductive dehalogenase-homologous genes in deep subseafloor sedimentary metagenomes.</title>
        <authorList>
            <person name="Kawai M."/>
            <person name="Futagami T."/>
            <person name="Toyoda A."/>
            <person name="Takaki Y."/>
            <person name="Nishi S."/>
            <person name="Hori S."/>
            <person name="Arai W."/>
            <person name="Tsubouchi T."/>
            <person name="Morono Y."/>
            <person name="Uchiyama I."/>
            <person name="Ito T."/>
            <person name="Fujiyama A."/>
            <person name="Inagaki F."/>
            <person name="Takami H."/>
        </authorList>
    </citation>
    <scope>NUCLEOTIDE SEQUENCE</scope>
    <source>
        <strain evidence="1">Expedition CK06-06</strain>
    </source>
</reference>
<dbReference type="EMBL" id="BARS01013983">
    <property type="protein sequence ID" value="GAF88800.1"/>
    <property type="molecule type" value="Genomic_DNA"/>
</dbReference>
<evidence type="ECO:0000313" key="1">
    <source>
        <dbReference type="EMBL" id="GAF88800.1"/>
    </source>
</evidence>
<sequence>MLKKCEELAFNMQHRLREKIRLLIGIHSDEACKDYKRQPIMNINERSTSVIELIEWLGRRGVFVAILLDAPIVETREFYEENEIVKTIHAHSEEEHDKYKYMFQDAL</sequence>
<name>X0UJX1_9ZZZZ</name>